<evidence type="ECO:0000259" key="8">
    <source>
        <dbReference type="PROSITE" id="PS50104"/>
    </source>
</evidence>
<dbReference type="InterPro" id="IPR045344">
    <property type="entry name" value="C-JID"/>
</dbReference>
<evidence type="ECO:0000256" key="7">
    <source>
        <dbReference type="ARBA" id="ARBA00047304"/>
    </source>
</evidence>
<evidence type="ECO:0000313" key="9">
    <source>
        <dbReference type="EMBL" id="EFH51935.1"/>
    </source>
</evidence>
<protein>
    <recommendedName>
        <fullName evidence="1">ADP-ribosyl cyclase/cyclic ADP-ribose hydrolase</fullName>
        <ecNumber evidence="1">3.2.2.6</ecNumber>
    </recommendedName>
</protein>
<evidence type="ECO:0000256" key="2">
    <source>
        <dbReference type="ARBA" id="ARBA00022614"/>
    </source>
</evidence>
<dbReference type="GO" id="GO:0007165">
    <property type="term" value="P:signal transduction"/>
    <property type="evidence" value="ECO:0007669"/>
    <property type="project" value="InterPro"/>
</dbReference>
<dbReference type="Pfam" id="PF20160">
    <property type="entry name" value="C-JID"/>
    <property type="match status" value="1"/>
</dbReference>
<dbReference type="PROSITE" id="PS50104">
    <property type="entry name" value="TIR"/>
    <property type="match status" value="1"/>
</dbReference>
<dbReference type="InterPro" id="IPR042197">
    <property type="entry name" value="Apaf_helical"/>
</dbReference>
<dbReference type="Gene3D" id="1.10.8.430">
    <property type="entry name" value="Helical domain of apoptotic protease-activating factors"/>
    <property type="match status" value="1"/>
</dbReference>
<keyword evidence="10" id="KW-1185">Reference proteome</keyword>
<dbReference type="STRING" id="81972.D7LMK1"/>
<dbReference type="SUPFAM" id="SSF52058">
    <property type="entry name" value="L domain-like"/>
    <property type="match status" value="1"/>
</dbReference>
<dbReference type="PRINTS" id="PR00364">
    <property type="entry name" value="DISEASERSIST"/>
</dbReference>
<dbReference type="InterPro" id="IPR044974">
    <property type="entry name" value="Disease_R_plants"/>
</dbReference>
<dbReference type="FunFam" id="1.10.8.430:FF:000002">
    <property type="entry name" value="Disease resistance protein (TIR-NBS-LRR class)"/>
    <property type="match status" value="1"/>
</dbReference>
<dbReference type="eggNOG" id="ENOG502SUNR">
    <property type="taxonomic scope" value="Eukaryota"/>
</dbReference>
<dbReference type="Pfam" id="PF00931">
    <property type="entry name" value="NB-ARC"/>
    <property type="match status" value="1"/>
</dbReference>
<dbReference type="InterPro" id="IPR032675">
    <property type="entry name" value="LRR_dom_sf"/>
</dbReference>
<dbReference type="Proteomes" id="UP000008694">
    <property type="component" value="Unassembled WGS sequence"/>
</dbReference>
<dbReference type="InterPro" id="IPR000157">
    <property type="entry name" value="TIR_dom"/>
</dbReference>
<dbReference type="Pfam" id="PF01582">
    <property type="entry name" value="TIR"/>
    <property type="match status" value="1"/>
</dbReference>
<dbReference type="FunFam" id="3.40.50.10140:FF:000007">
    <property type="entry name" value="Disease resistance protein (TIR-NBS-LRR class)"/>
    <property type="match status" value="1"/>
</dbReference>
<evidence type="ECO:0000256" key="1">
    <source>
        <dbReference type="ARBA" id="ARBA00011982"/>
    </source>
</evidence>
<comment type="catalytic activity">
    <reaction evidence="7">
        <text>NAD(+) + H2O = ADP-D-ribose + nicotinamide + H(+)</text>
        <dbReference type="Rhea" id="RHEA:16301"/>
        <dbReference type="ChEBI" id="CHEBI:15377"/>
        <dbReference type="ChEBI" id="CHEBI:15378"/>
        <dbReference type="ChEBI" id="CHEBI:17154"/>
        <dbReference type="ChEBI" id="CHEBI:57540"/>
        <dbReference type="ChEBI" id="CHEBI:57967"/>
        <dbReference type="EC" id="3.2.2.6"/>
    </reaction>
    <physiologicalReaction direction="left-to-right" evidence="7">
        <dbReference type="Rhea" id="RHEA:16302"/>
    </physiologicalReaction>
</comment>
<dbReference type="InterPro" id="IPR027417">
    <property type="entry name" value="P-loop_NTPase"/>
</dbReference>
<reference evidence="10" key="1">
    <citation type="journal article" date="2011" name="Nat. Genet.">
        <title>The Arabidopsis lyrata genome sequence and the basis of rapid genome size change.</title>
        <authorList>
            <person name="Hu T.T."/>
            <person name="Pattyn P."/>
            <person name="Bakker E.G."/>
            <person name="Cao J."/>
            <person name="Cheng J.-F."/>
            <person name="Clark R.M."/>
            <person name="Fahlgren N."/>
            <person name="Fawcett J.A."/>
            <person name="Grimwood J."/>
            <person name="Gundlach H."/>
            <person name="Haberer G."/>
            <person name="Hollister J.D."/>
            <person name="Ossowski S."/>
            <person name="Ottilar R.P."/>
            <person name="Salamov A.A."/>
            <person name="Schneeberger K."/>
            <person name="Spannagl M."/>
            <person name="Wang X."/>
            <person name="Yang L."/>
            <person name="Nasrallah M.E."/>
            <person name="Bergelson J."/>
            <person name="Carrington J.C."/>
            <person name="Gaut B.S."/>
            <person name="Schmutz J."/>
            <person name="Mayer K.F.X."/>
            <person name="Van de Peer Y."/>
            <person name="Grigoriev I.V."/>
            <person name="Nordborg M."/>
            <person name="Weigel D."/>
            <person name="Guo Y.-L."/>
        </authorList>
    </citation>
    <scope>NUCLEOTIDE SEQUENCE [LARGE SCALE GENOMIC DNA]</scope>
    <source>
        <strain evidence="10">cv. MN47</strain>
    </source>
</reference>
<dbReference type="SUPFAM" id="SSF52540">
    <property type="entry name" value="P-loop containing nucleoside triphosphate hydrolases"/>
    <property type="match status" value="1"/>
</dbReference>
<dbReference type="InterPro" id="IPR036390">
    <property type="entry name" value="WH_DNA-bd_sf"/>
</dbReference>
<evidence type="ECO:0000256" key="4">
    <source>
        <dbReference type="ARBA" id="ARBA00022801"/>
    </source>
</evidence>
<dbReference type="InterPro" id="IPR011713">
    <property type="entry name" value="Leu-rich_rpt_3"/>
</dbReference>
<keyword evidence="3" id="KW-0677">Repeat</keyword>
<keyword evidence="2" id="KW-0433">Leucine-rich repeat</keyword>
<keyword evidence="6" id="KW-0520">NAD</keyword>
<dbReference type="SMART" id="SM00255">
    <property type="entry name" value="TIR"/>
    <property type="match status" value="1"/>
</dbReference>
<dbReference type="EC" id="3.2.2.6" evidence="1"/>
<dbReference type="SUPFAM" id="SSF46785">
    <property type="entry name" value="Winged helix' DNA-binding domain"/>
    <property type="match status" value="1"/>
</dbReference>
<dbReference type="GO" id="GO:0006952">
    <property type="term" value="P:defense response"/>
    <property type="evidence" value="ECO:0007669"/>
    <property type="project" value="UniProtKB-KW"/>
</dbReference>
<sequence>MNSASFFLVLVAAAIGFFMLFRKFKFQQESKDTKASSLSLPSPLTSVSRIWKHDVFPSFHGADVRRTLLSHIMESFRRKGIDTFIDNNIERSKPIGPELKEAIKGSKIAIVLLSKNYASSSWCLDELAEIMKCREVLGQIVMTIFYEVDPTDIKKQTGDFGKAFRKTCKGKTKEHIERWRKALKDVAIIAGEHSRNWSNEAEMIEKISIDVSNMLNLSIPSSDFDDFVGITAHMERMEKYLSLDLDEVRMIGIWGPPGIGKTTIATCMFDRFSSRFPLAAIMADIRECYPRLCLDERNAQLKLQKQMLSLIFNQKDIMISHLGVAQERLKDKKVLLVLDEVDHSGQLDALAKEIQWFGPGSRIIITTEDLGVLKARGINHVYKVDFPSNDEAFQIFCMNAFGQKQPYEGFRKLALEVMALAGELPLGLKVLGSALRGMSKPDWERALPRLKTSLDGKIGSIIQFSYDALCDEDKYLFLYIACLFIYESTTKVKELLGKFLDVRQGLYVLAQKSLISIDGETIKMHTLLEQFGRETSRKQFVRHGFTKRQLLVGERDICEVLEDDTTDSRRFIGINLDLSKTEEELNISEKALERMHDFQFVRIKDKNRAQTERLQSVLEGLIYHSQKIRLLDWSYFQDICLPSTFNPEFLVELTLKYSKLQKLWEGTKKLKNLKWMDLGGSEDLKELPDLSTATNLEEVNLRNCSSLVELPSSIGNATKLELLNLDDCSSLNATNLREFDLTDCSNLVELPSIGDAIKLERLCLDNCSNLVKLFSSINATNLHKFSLSDCSSLVELPDIENATNLKELILQNCSKVPLSIMSWSRPLKFRMSYFESLKEFPHAFNIITELVLGMSRLRRLRLYNCNNLISLPQLSNSLSWIDANNCKSLERLDCSFNNPKICLHFANCFKLNQEARDLIIHTSTSRYAILPGAQVPACFNHRPTAEGSLKIKLTKSPLSTFLRFKACIMLVKVNEEMSFDQRSMRVEIDIKDEQKDLKVLRTPRGFTIDQLLTEHIYTFELEVEEVTSMDLVFEFKTYNRKWKIGECGLLQILEVPSC</sequence>
<dbReference type="InterPro" id="IPR035897">
    <property type="entry name" value="Toll_tir_struct_dom_sf"/>
</dbReference>
<evidence type="ECO:0000313" key="10">
    <source>
        <dbReference type="Proteomes" id="UP000008694"/>
    </source>
</evidence>
<keyword evidence="4" id="KW-0378">Hydrolase</keyword>
<dbReference type="Pfam" id="PF23282">
    <property type="entry name" value="WHD_ROQ1"/>
    <property type="match status" value="1"/>
</dbReference>
<accession>D7LMK1</accession>
<dbReference type="Gene3D" id="3.80.10.10">
    <property type="entry name" value="Ribonuclease Inhibitor"/>
    <property type="match status" value="2"/>
</dbReference>
<dbReference type="GO" id="GO:0043531">
    <property type="term" value="F:ADP binding"/>
    <property type="evidence" value="ECO:0007669"/>
    <property type="project" value="InterPro"/>
</dbReference>
<dbReference type="Gene3D" id="3.40.50.300">
    <property type="entry name" value="P-loop containing nucleotide triphosphate hydrolases"/>
    <property type="match status" value="1"/>
</dbReference>
<dbReference type="InterPro" id="IPR003593">
    <property type="entry name" value="AAA+_ATPase"/>
</dbReference>
<dbReference type="SUPFAM" id="SSF52200">
    <property type="entry name" value="Toll/Interleukin receptor TIR domain"/>
    <property type="match status" value="1"/>
</dbReference>
<dbReference type="SMART" id="SM00382">
    <property type="entry name" value="AAA"/>
    <property type="match status" value="1"/>
</dbReference>
<organism evidence="10">
    <name type="scientific">Arabidopsis lyrata subsp. lyrata</name>
    <name type="common">Lyre-leaved rock-cress</name>
    <dbReference type="NCBI Taxonomy" id="81972"/>
    <lineage>
        <taxon>Eukaryota</taxon>
        <taxon>Viridiplantae</taxon>
        <taxon>Streptophyta</taxon>
        <taxon>Embryophyta</taxon>
        <taxon>Tracheophyta</taxon>
        <taxon>Spermatophyta</taxon>
        <taxon>Magnoliopsida</taxon>
        <taxon>eudicotyledons</taxon>
        <taxon>Gunneridae</taxon>
        <taxon>Pentapetalae</taxon>
        <taxon>rosids</taxon>
        <taxon>malvids</taxon>
        <taxon>Brassicales</taxon>
        <taxon>Brassicaceae</taxon>
        <taxon>Camelineae</taxon>
        <taxon>Arabidopsis</taxon>
    </lineage>
</organism>
<name>D7LMK1_ARALL</name>
<evidence type="ECO:0000256" key="6">
    <source>
        <dbReference type="ARBA" id="ARBA00023027"/>
    </source>
</evidence>
<dbReference type="GO" id="GO:0061809">
    <property type="term" value="F:NAD+ nucleosidase activity, cyclic ADP-ribose generating"/>
    <property type="evidence" value="ECO:0007669"/>
    <property type="project" value="UniProtKB-EC"/>
</dbReference>
<dbReference type="Gramene" id="Al_scaffold_0005_1195">
    <property type="protein sequence ID" value="Al_scaffold_0005_1195"/>
    <property type="gene ID" value="Al_scaffold_0005_1195"/>
</dbReference>
<dbReference type="Pfam" id="PF07725">
    <property type="entry name" value="LRR_3"/>
    <property type="match status" value="1"/>
</dbReference>
<feature type="domain" description="TIR" evidence="8">
    <location>
        <begin position="51"/>
        <end position="215"/>
    </location>
</feature>
<keyword evidence="5" id="KW-0611">Plant defense</keyword>
<dbReference type="InterPro" id="IPR058192">
    <property type="entry name" value="WHD_ROQ1-like"/>
</dbReference>
<dbReference type="PANTHER" id="PTHR11017">
    <property type="entry name" value="LEUCINE-RICH REPEAT-CONTAINING PROTEIN"/>
    <property type="match status" value="1"/>
</dbReference>
<dbReference type="Gene3D" id="3.40.50.10140">
    <property type="entry name" value="Toll/interleukin-1 receptor homology (TIR) domain"/>
    <property type="match status" value="1"/>
</dbReference>
<dbReference type="EMBL" id="GL348717">
    <property type="protein sequence ID" value="EFH51935.1"/>
    <property type="molecule type" value="Genomic_DNA"/>
</dbReference>
<evidence type="ECO:0000256" key="5">
    <source>
        <dbReference type="ARBA" id="ARBA00022821"/>
    </source>
</evidence>
<dbReference type="HOGENOM" id="CLU_001561_0_1_1"/>
<gene>
    <name evidence="9" type="ORF">ARALYDRAFT_665160</name>
</gene>
<dbReference type="FunFam" id="3.40.50.300:FF:001002">
    <property type="entry name" value="Disease resistance protein (TIR-NBS-LRR class)"/>
    <property type="match status" value="1"/>
</dbReference>
<dbReference type="AlphaFoldDB" id="D7LMK1"/>
<evidence type="ECO:0000256" key="3">
    <source>
        <dbReference type="ARBA" id="ARBA00022737"/>
    </source>
</evidence>
<proteinExistence type="predicted"/>
<dbReference type="InterPro" id="IPR002182">
    <property type="entry name" value="NB-ARC"/>
</dbReference>
<dbReference type="PANTHER" id="PTHR11017:SF411">
    <property type="entry name" value="ADP-RIBOSYL CYCLASE_CYCLIC ADP-RIBOSE HYDROLASE-RELATED"/>
    <property type="match status" value="1"/>
</dbReference>